<proteinExistence type="predicted"/>
<sequence length="248" mass="27583">MKALFAKIGRGIRKAFLPTVVTLTVALTIAHFAWKYSGSNEWELKKDEGGVKVYTLKTPGSTLLKIKADMQVATSLTSAVFLLRGDESTSDDFGGKDFTVVERIETPKLFMACYSAKHPMPPPFRTKEMVVMLNYAQDPATKKVEINVQAAPGRTPPSPNTSRVTHLNNIFRLTPLANGLIDWEITLDVDMGLFYPLANLSMPEYLFNDLSYHKKLVLTEKYQKARLISVEEPGSPPQALTSSLQESL</sequence>
<evidence type="ECO:0000313" key="1">
    <source>
        <dbReference type="EMBL" id="GFE82939.1"/>
    </source>
</evidence>
<dbReference type="SUPFAM" id="SSF55961">
    <property type="entry name" value="Bet v1-like"/>
    <property type="match status" value="1"/>
</dbReference>
<organism evidence="1 2">
    <name type="scientific">Steroidobacter agaridevorans</name>
    <dbReference type="NCBI Taxonomy" id="2695856"/>
    <lineage>
        <taxon>Bacteria</taxon>
        <taxon>Pseudomonadati</taxon>
        <taxon>Pseudomonadota</taxon>
        <taxon>Gammaproteobacteria</taxon>
        <taxon>Steroidobacterales</taxon>
        <taxon>Steroidobacteraceae</taxon>
        <taxon>Steroidobacter</taxon>
    </lineage>
</organism>
<keyword evidence="2" id="KW-1185">Reference proteome</keyword>
<dbReference type="Gene3D" id="3.30.530.20">
    <property type="match status" value="1"/>
</dbReference>
<dbReference type="AlphaFoldDB" id="A0A829YIE0"/>
<reference evidence="2" key="1">
    <citation type="submission" date="2020-01" db="EMBL/GenBank/DDBJ databases">
        <title>'Steroidobacter agaridevorans' sp. nov., agar-degrading bacteria isolated from rhizosphere soils.</title>
        <authorList>
            <person name="Ikenaga M."/>
            <person name="Kataoka M."/>
            <person name="Murouchi A."/>
            <person name="Katsuragi S."/>
            <person name="Sakai M."/>
        </authorList>
    </citation>
    <scope>NUCLEOTIDE SEQUENCE [LARGE SCALE GENOMIC DNA]</scope>
    <source>
        <strain evidence="2">YU21-B</strain>
    </source>
</reference>
<comment type="caution">
    <text evidence="1">The sequence shown here is derived from an EMBL/GenBank/DDBJ whole genome shotgun (WGS) entry which is preliminary data.</text>
</comment>
<name>A0A829YIE0_9GAMM</name>
<accession>A0A829YIE0</accession>
<dbReference type="EMBL" id="BLJN01000005">
    <property type="protein sequence ID" value="GFE82939.1"/>
    <property type="molecule type" value="Genomic_DNA"/>
</dbReference>
<evidence type="ECO:0000313" key="2">
    <source>
        <dbReference type="Proteomes" id="UP000445000"/>
    </source>
</evidence>
<gene>
    <name evidence="1" type="ORF">GCM10011487_49390</name>
</gene>
<evidence type="ECO:0008006" key="3">
    <source>
        <dbReference type="Google" id="ProtNLM"/>
    </source>
</evidence>
<dbReference type="RefSeq" id="WP_161814568.1">
    <property type="nucleotide sequence ID" value="NZ_BLJN01000005.1"/>
</dbReference>
<protein>
    <recommendedName>
        <fullName evidence="3">START domain-containing protein</fullName>
    </recommendedName>
</protein>
<dbReference type="Proteomes" id="UP000445000">
    <property type="component" value="Unassembled WGS sequence"/>
</dbReference>
<dbReference type="InterPro" id="IPR023393">
    <property type="entry name" value="START-like_dom_sf"/>
</dbReference>